<evidence type="ECO:0000256" key="4">
    <source>
        <dbReference type="ARBA" id="ARBA00022832"/>
    </source>
</evidence>
<dbReference type="SUPFAM" id="SSF69118">
    <property type="entry name" value="AhpD-like"/>
    <property type="match status" value="1"/>
</dbReference>
<keyword evidence="3" id="KW-0444">Lipid biosynthesis</keyword>
<organism evidence="15 16">
    <name type="scientific">[Emmonsia] crescens</name>
    <dbReference type="NCBI Taxonomy" id="73230"/>
    <lineage>
        <taxon>Eukaryota</taxon>
        <taxon>Fungi</taxon>
        <taxon>Dikarya</taxon>
        <taxon>Ascomycota</taxon>
        <taxon>Pezizomycotina</taxon>
        <taxon>Eurotiomycetes</taxon>
        <taxon>Eurotiomycetidae</taxon>
        <taxon>Onygenales</taxon>
        <taxon>Ajellomycetaceae</taxon>
        <taxon>Emergomyces</taxon>
    </lineage>
</organism>
<keyword evidence="13" id="KW-1133">Transmembrane helix</keyword>
<accession>A0A2B7ZHU6</accession>
<evidence type="ECO:0000256" key="12">
    <source>
        <dbReference type="ARBA" id="ARBA00048843"/>
    </source>
</evidence>
<keyword evidence="4" id="KW-0276">Fatty acid metabolism</keyword>
<evidence type="ECO:0000313" key="16">
    <source>
        <dbReference type="Proteomes" id="UP000226031"/>
    </source>
</evidence>
<dbReference type="GO" id="GO:0006633">
    <property type="term" value="P:fatty acid biosynthetic process"/>
    <property type="evidence" value="ECO:0007669"/>
    <property type="project" value="UniProtKB-KW"/>
</dbReference>
<proteinExistence type="inferred from homology"/>
<dbReference type="Gene3D" id="3.40.50.720">
    <property type="entry name" value="NAD(P)-binding Rossmann-like Domain"/>
    <property type="match status" value="1"/>
</dbReference>
<evidence type="ECO:0000256" key="9">
    <source>
        <dbReference type="ARBA" id="ARBA00023128"/>
    </source>
</evidence>
<keyword evidence="9" id="KW-0496">Mitochondrion</keyword>
<reference evidence="15 16" key="1">
    <citation type="submission" date="2017-10" db="EMBL/GenBank/DDBJ databases">
        <title>Comparative genomics in systemic dimorphic fungi from Ajellomycetaceae.</title>
        <authorList>
            <person name="Munoz J.F."/>
            <person name="Mcewen J.G."/>
            <person name="Clay O.K."/>
            <person name="Cuomo C.A."/>
        </authorList>
    </citation>
    <scope>NUCLEOTIDE SEQUENCE [LARGE SCALE GENOMIC DNA]</scope>
    <source>
        <strain evidence="15 16">UAMH4076</strain>
    </source>
</reference>
<keyword evidence="6" id="KW-0809">Transit peptide</keyword>
<dbReference type="InterPro" id="IPR029032">
    <property type="entry name" value="AhpD-like"/>
</dbReference>
<evidence type="ECO:0000256" key="8">
    <source>
        <dbReference type="ARBA" id="ARBA00023098"/>
    </source>
</evidence>
<sequence>MPFALTFAKSSLQAAEALLLEDYLEPEPKHNEVLVEFLAAPVNHLDLMVVAGHYPVKPKFQLNGNNVGGFDGVGRVLMRGKEVTGLAPGDLVIPKALGLGTWRTHATLNANDLIVIPAKSEVAFAAILKTCVLPAYFLLEDMRQLKPGDWIIQNAGLGAISQMIAQFAHLRGVKVVSVIRDRSPTTIWNTESDIVLNESELPNAEVLKGKRIVLGLDSVFGQSAEKIASCLSAHGTFVNYGQLGGGGPAASVNVTHRLLFWNRLTFRSFRGTEQAALRTDSEIKDLCAWFTELFADGRLKNPELNLVSWAGERDKVAGNIREAITRQQSPTTGTKKTIFLYAPALKSSQCRIPYVDIETAPEGVAAALKKMPMKRHIFYLLSHSPGLFPPIMGVYSAFFQKATRTLPLLDWQLIVLRIASTLECQYEWDVNAPVAKVHGMSEEVMGAVKACRKITLGGENMNDSGAFSKRQLVILKFVDEQLKTYTNEEDTMAQLLGVLSYTELVEAVFVVGFYVMIARLIKAVGIDPDAEIPGLEDMIKIGVN</sequence>
<dbReference type="VEuPathDB" id="FungiDB:EMCG_08633"/>
<dbReference type="GO" id="GO:0141148">
    <property type="term" value="F:enoyl-[acyl-carrier-protein] reductase (NADPH) activity"/>
    <property type="evidence" value="ECO:0007669"/>
    <property type="project" value="UniProtKB-EC"/>
</dbReference>
<dbReference type="Gene3D" id="3.90.180.10">
    <property type="entry name" value="Medium-chain alcohol dehydrogenases, catalytic domain"/>
    <property type="match status" value="1"/>
</dbReference>
<evidence type="ECO:0000256" key="1">
    <source>
        <dbReference type="ARBA" id="ARBA00004173"/>
    </source>
</evidence>
<comment type="subcellular location">
    <subcellularLocation>
        <location evidence="1">Mitochondrion</location>
    </subcellularLocation>
</comment>
<keyword evidence="13" id="KW-0472">Membrane</keyword>
<dbReference type="CDD" id="cd08290">
    <property type="entry name" value="ETR"/>
    <property type="match status" value="1"/>
</dbReference>
<evidence type="ECO:0000256" key="10">
    <source>
        <dbReference type="ARBA" id="ARBA00023160"/>
    </source>
</evidence>
<protein>
    <recommendedName>
        <fullName evidence="11">enoyl-[acyl-carrier-protein] reductase</fullName>
        <ecNumber evidence="11">1.3.1.104</ecNumber>
    </recommendedName>
</protein>
<dbReference type="PANTHER" id="PTHR43981">
    <property type="entry name" value="ENOYL-[ACYL-CARRIER-PROTEIN] REDUCTASE, MITOCHONDRIAL"/>
    <property type="match status" value="1"/>
</dbReference>
<keyword evidence="7" id="KW-0560">Oxidoreductase</keyword>
<keyword evidence="16" id="KW-1185">Reference proteome</keyword>
<evidence type="ECO:0000313" key="15">
    <source>
        <dbReference type="EMBL" id="PGH33546.1"/>
    </source>
</evidence>
<dbReference type="GO" id="GO:0005739">
    <property type="term" value="C:mitochondrion"/>
    <property type="evidence" value="ECO:0007669"/>
    <property type="project" value="UniProtKB-SubCell"/>
</dbReference>
<evidence type="ECO:0000256" key="5">
    <source>
        <dbReference type="ARBA" id="ARBA00022857"/>
    </source>
</evidence>
<keyword evidence="13" id="KW-0812">Transmembrane</keyword>
<evidence type="ECO:0000256" key="3">
    <source>
        <dbReference type="ARBA" id="ARBA00022516"/>
    </source>
</evidence>
<keyword evidence="10" id="KW-0275">Fatty acid biosynthesis</keyword>
<evidence type="ECO:0000256" key="2">
    <source>
        <dbReference type="ARBA" id="ARBA00010371"/>
    </source>
</evidence>
<evidence type="ECO:0000256" key="6">
    <source>
        <dbReference type="ARBA" id="ARBA00022946"/>
    </source>
</evidence>
<dbReference type="InterPro" id="IPR036291">
    <property type="entry name" value="NAD(P)-bd_dom_sf"/>
</dbReference>
<comment type="similarity">
    <text evidence="2">Belongs to the zinc-containing alcohol dehydrogenase family. Quinone oxidoreductase subfamily.</text>
</comment>
<dbReference type="Proteomes" id="UP000226031">
    <property type="component" value="Unassembled WGS sequence"/>
</dbReference>
<evidence type="ECO:0000259" key="14">
    <source>
        <dbReference type="SMART" id="SM00829"/>
    </source>
</evidence>
<dbReference type="PANTHER" id="PTHR43981:SF2">
    <property type="entry name" value="ENOYL-[ACYL-CARRIER-PROTEIN] REDUCTASE, MITOCHONDRIAL"/>
    <property type="match status" value="1"/>
</dbReference>
<keyword evidence="5" id="KW-0521">NADP</keyword>
<feature type="domain" description="Enoyl reductase (ER)" evidence="14">
    <location>
        <begin position="13"/>
        <end position="332"/>
    </location>
</feature>
<feature type="transmembrane region" description="Helical" evidence="13">
    <location>
        <begin position="377"/>
        <end position="398"/>
    </location>
</feature>
<dbReference type="SUPFAM" id="SSF50129">
    <property type="entry name" value="GroES-like"/>
    <property type="match status" value="1"/>
</dbReference>
<dbReference type="SUPFAM" id="SSF51735">
    <property type="entry name" value="NAD(P)-binding Rossmann-fold domains"/>
    <property type="match status" value="1"/>
</dbReference>
<dbReference type="InterPro" id="IPR051034">
    <property type="entry name" value="Mito_Enoyl-ACP_Reductase"/>
</dbReference>
<dbReference type="Pfam" id="PF08240">
    <property type="entry name" value="ADH_N"/>
    <property type="match status" value="1"/>
</dbReference>
<dbReference type="Gene3D" id="1.20.1290.10">
    <property type="entry name" value="AhpD-like"/>
    <property type="match status" value="1"/>
</dbReference>
<evidence type="ECO:0000256" key="7">
    <source>
        <dbReference type="ARBA" id="ARBA00023002"/>
    </source>
</evidence>
<dbReference type="EC" id="1.3.1.104" evidence="11"/>
<comment type="caution">
    <text evidence="15">The sequence shown here is derived from an EMBL/GenBank/DDBJ whole genome shotgun (WGS) entry which is preliminary data.</text>
</comment>
<evidence type="ECO:0000256" key="13">
    <source>
        <dbReference type="SAM" id="Phobius"/>
    </source>
</evidence>
<keyword evidence="8" id="KW-0443">Lipid metabolism</keyword>
<comment type="catalytic activity">
    <reaction evidence="12">
        <text>a 2,3-saturated acyl-[ACP] + NADP(+) = a (2E)-enoyl-[ACP] + NADPH + H(+)</text>
        <dbReference type="Rhea" id="RHEA:22564"/>
        <dbReference type="Rhea" id="RHEA-COMP:9925"/>
        <dbReference type="Rhea" id="RHEA-COMP:9926"/>
        <dbReference type="ChEBI" id="CHEBI:15378"/>
        <dbReference type="ChEBI" id="CHEBI:57783"/>
        <dbReference type="ChEBI" id="CHEBI:58349"/>
        <dbReference type="ChEBI" id="CHEBI:78784"/>
        <dbReference type="ChEBI" id="CHEBI:78785"/>
        <dbReference type="EC" id="1.3.1.104"/>
    </reaction>
</comment>
<dbReference type="EMBL" id="PDND01000060">
    <property type="protein sequence ID" value="PGH33546.1"/>
    <property type="molecule type" value="Genomic_DNA"/>
</dbReference>
<dbReference type="AlphaFoldDB" id="A0A2B7ZHU6"/>
<dbReference type="SMART" id="SM00829">
    <property type="entry name" value="PKS_ER"/>
    <property type="match status" value="1"/>
</dbReference>
<dbReference type="STRING" id="73230.A0A2B7ZHU6"/>
<name>A0A2B7ZHU6_9EURO</name>
<feature type="transmembrane region" description="Helical" evidence="13">
    <location>
        <begin position="495"/>
        <end position="517"/>
    </location>
</feature>
<dbReference type="InterPro" id="IPR011032">
    <property type="entry name" value="GroES-like_sf"/>
</dbReference>
<dbReference type="InterPro" id="IPR020843">
    <property type="entry name" value="ER"/>
</dbReference>
<gene>
    <name evidence="15" type="ORF">GX50_03618</name>
</gene>
<evidence type="ECO:0000256" key="11">
    <source>
        <dbReference type="ARBA" id="ARBA00038963"/>
    </source>
</evidence>
<dbReference type="InterPro" id="IPR013154">
    <property type="entry name" value="ADH-like_N"/>
</dbReference>